<evidence type="ECO:0000313" key="2">
    <source>
        <dbReference type="Proteomes" id="UP000321577"/>
    </source>
</evidence>
<dbReference type="EMBL" id="BKAG01000020">
    <property type="protein sequence ID" value="GEP43721.1"/>
    <property type="molecule type" value="Genomic_DNA"/>
</dbReference>
<dbReference type="Gene3D" id="3.30.1460.10">
    <property type="match status" value="1"/>
</dbReference>
<dbReference type="CDD" id="cd16364">
    <property type="entry name" value="T3SC_I-like"/>
    <property type="match status" value="1"/>
</dbReference>
<protein>
    <submittedName>
        <fullName evidence="1">Uncharacterized protein</fullName>
    </submittedName>
</protein>
<evidence type="ECO:0000313" key="1">
    <source>
        <dbReference type="EMBL" id="GEP43721.1"/>
    </source>
</evidence>
<dbReference type="SUPFAM" id="SSF69635">
    <property type="entry name" value="Type III secretory system chaperone-like"/>
    <property type="match status" value="1"/>
</dbReference>
<dbReference type="Pfam" id="PF05932">
    <property type="entry name" value="CesT"/>
    <property type="match status" value="1"/>
</dbReference>
<gene>
    <name evidence="1" type="ORF">BGE01nite_30120</name>
</gene>
<keyword evidence="2" id="KW-1185">Reference proteome</keyword>
<organism evidence="1 2">
    <name type="scientific">Brevifollis gellanilyticus</name>
    <dbReference type="NCBI Taxonomy" id="748831"/>
    <lineage>
        <taxon>Bacteria</taxon>
        <taxon>Pseudomonadati</taxon>
        <taxon>Verrucomicrobiota</taxon>
        <taxon>Verrucomicrobiia</taxon>
        <taxon>Verrucomicrobiales</taxon>
        <taxon>Verrucomicrobiaceae</taxon>
    </lineage>
</organism>
<dbReference type="Proteomes" id="UP000321577">
    <property type="component" value="Unassembled WGS sequence"/>
</dbReference>
<accession>A0A512MBJ3</accession>
<reference evidence="1 2" key="1">
    <citation type="submission" date="2019-07" db="EMBL/GenBank/DDBJ databases">
        <title>Whole genome shotgun sequence of Brevifollis gellanilyticus NBRC 108608.</title>
        <authorList>
            <person name="Hosoyama A."/>
            <person name="Uohara A."/>
            <person name="Ohji S."/>
            <person name="Ichikawa N."/>
        </authorList>
    </citation>
    <scope>NUCLEOTIDE SEQUENCE [LARGE SCALE GENOMIC DNA]</scope>
    <source>
        <strain evidence="1 2">NBRC 108608</strain>
    </source>
</reference>
<sequence length="121" mass="13147">MPVPAPDARGTYVIDIDGQQIRVFALKNGKVVLLGVIGGAGDIAERRKESRHSILTSCLNLQAVRFGKLGTSEVLTLEPETGELVLWQTFEGPGVSIPAFLQGAESLLNELEFWKNWLAVS</sequence>
<comment type="caution">
    <text evidence="1">The sequence shown here is derived from an EMBL/GenBank/DDBJ whole genome shotgun (WGS) entry which is preliminary data.</text>
</comment>
<dbReference type="AlphaFoldDB" id="A0A512MBJ3"/>
<dbReference type="GO" id="GO:0030254">
    <property type="term" value="P:protein secretion by the type III secretion system"/>
    <property type="evidence" value="ECO:0007669"/>
    <property type="project" value="InterPro"/>
</dbReference>
<proteinExistence type="predicted"/>
<name>A0A512MBJ3_9BACT</name>
<dbReference type="InterPro" id="IPR010261">
    <property type="entry name" value="Tir_chaperone"/>
</dbReference>